<reference evidence="2" key="1">
    <citation type="journal article" date="2019" name="Int. J. Syst. Evol. Microbiol.">
        <title>The Global Catalogue of Microorganisms (GCM) 10K type strain sequencing project: providing services to taxonomists for standard genome sequencing and annotation.</title>
        <authorList>
            <consortium name="The Broad Institute Genomics Platform"/>
            <consortium name="The Broad Institute Genome Sequencing Center for Infectious Disease"/>
            <person name="Wu L."/>
            <person name="Ma J."/>
        </authorList>
    </citation>
    <scope>NUCLEOTIDE SEQUENCE [LARGE SCALE GENOMIC DNA]</scope>
    <source>
        <strain evidence="2">KCTC 42456</strain>
    </source>
</reference>
<proteinExistence type="predicted"/>
<evidence type="ECO:0000313" key="1">
    <source>
        <dbReference type="EMBL" id="MFD2731101.1"/>
    </source>
</evidence>
<gene>
    <name evidence="1" type="ORF">ACFSSE_05230</name>
</gene>
<sequence>MRVIAKKILVTFFIKHASAKANLEAWFLEISESDWSKPEDVIKDYPTADVITGKRIVFNINGNHYRLIVDIEFKLRLVFIVWVGTHAAYDKINVKEVKYVESN</sequence>
<dbReference type="EMBL" id="JBHULV010000015">
    <property type="protein sequence ID" value="MFD2731101.1"/>
    <property type="molecule type" value="Genomic_DNA"/>
</dbReference>
<dbReference type="Proteomes" id="UP001597546">
    <property type="component" value="Unassembled WGS sequence"/>
</dbReference>
<keyword evidence="2" id="KW-1185">Reference proteome</keyword>
<name>A0ABW5TPT4_9SPHI</name>
<evidence type="ECO:0000313" key="2">
    <source>
        <dbReference type="Proteomes" id="UP001597546"/>
    </source>
</evidence>
<protein>
    <submittedName>
        <fullName evidence="1">Type II toxin-antitoxin system HigB family toxin</fullName>
    </submittedName>
</protein>
<dbReference type="RefSeq" id="WP_379042287.1">
    <property type="nucleotide sequence ID" value="NZ_JBHSKW010000021.1"/>
</dbReference>
<dbReference type="InterPro" id="IPR018669">
    <property type="entry name" value="Toxin_HigB"/>
</dbReference>
<accession>A0ABW5TPT4</accession>
<comment type="caution">
    <text evidence="1">The sequence shown here is derived from an EMBL/GenBank/DDBJ whole genome shotgun (WGS) entry which is preliminary data.</text>
</comment>
<dbReference type="Pfam" id="PF09907">
    <property type="entry name" value="HigB_toxin"/>
    <property type="match status" value="1"/>
</dbReference>
<organism evidence="1 2">
    <name type="scientific">Pedobacter alpinus</name>
    <dbReference type="NCBI Taxonomy" id="1590643"/>
    <lineage>
        <taxon>Bacteria</taxon>
        <taxon>Pseudomonadati</taxon>
        <taxon>Bacteroidota</taxon>
        <taxon>Sphingobacteriia</taxon>
        <taxon>Sphingobacteriales</taxon>
        <taxon>Sphingobacteriaceae</taxon>
        <taxon>Pedobacter</taxon>
    </lineage>
</organism>